<dbReference type="RefSeq" id="WP_015280849.1">
    <property type="nucleotide sequence ID" value="NC_019940.1"/>
</dbReference>
<feature type="transmembrane region" description="Helical" evidence="1">
    <location>
        <begin position="189"/>
        <end position="218"/>
    </location>
</feature>
<evidence type="ECO:0000259" key="2">
    <source>
        <dbReference type="Pfam" id="PF02517"/>
    </source>
</evidence>
<keyword evidence="3" id="KW-0645">Protease</keyword>
<organism evidence="3 4">
    <name type="scientific">Thioflavicoccus mobilis 8321</name>
    <dbReference type="NCBI Taxonomy" id="765912"/>
    <lineage>
        <taxon>Bacteria</taxon>
        <taxon>Pseudomonadati</taxon>
        <taxon>Pseudomonadota</taxon>
        <taxon>Gammaproteobacteria</taxon>
        <taxon>Chromatiales</taxon>
        <taxon>Chromatiaceae</taxon>
        <taxon>Thioflavicoccus</taxon>
    </lineage>
</organism>
<dbReference type="GO" id="GO:0080120">
    <property type="term" value="P:CAAX-box protein maturation"/>
    <property type="evidence" value="ECO:0007669"/>
    <property type="project" value="UniProtKB-ARBA"/>
</dbReference>
<dbReference type="PATRIC" id="fig|765912.4.peg.1903"/>
<reference evidence="3 4" key="1">
    <citation type="submission" date="2011-09" db="EMBL/GenBank/DDBJ databases">
        <title>Complete sequence of chromosome of Thioflavicoccus mobilis 8321.</title>
        <authorList>
            <consortium name="US DOE Joint Genome Institute"/>
            <person name="Lucas S."/>
            <person name="Han J."/>
            <person name="Lapidus A."/>
            <person name="Cheng J.-F."/>
            <person name="Goodwin L."/>
            <person name="Pitluck S."/>
            <person name="Peters L."/>
            <person name="Ovchinnikova G."/>
            <person name="Lu M."/>
            <person name="Detter J.C."/>
            <person name="Han C."/>
            <person name="Tapia R."/>
            <person name="Land M."/>
            <person name="Hauser L."/>
            <person name="Kyrpides N."/>
            <person name="Ivanova N."/>
            <person name="Pagani I."/>
            <person name="Vogl K."/>
            <person name="Liu Z."/>
            <person name="Imhoff J."/>
            <person name="Thiel V."/>
            <person name="Frigaard N.-U."/>
            <person name="Bryant D."/>
            <person name="Woyke T."/>
        </authorList>
    </citation>
    <scope>NUCLEOTIDE SEQUENCE [LARGE SCALE GENOMIC DNA]</scope>
    <source>
        <strain evidence="3 4">8321</strain>
    </source>
</reference>
<feature type="transmembrane region" description="Helical" evidence="1">
    <location>
        <begin position="263"/>
        <end position="281"/>
    </location>
</feature>
<dbReference type="KEGG" id="tmb:Thimo_1943"/>
<gene>
    <name evidence="3" type="ORF">Thimo_1943</name>
</gene>
<keyword evidence="3" id="KW-0378">Hydrolase</keyword>
<accession>L0GVC5</accession>
<evidence type="ECO:0000313" key="3">
    <source>
        <dbReference type="EMBL" id="AGA90708.1"/>
    </source>
</evidence>
<keyword evidence="1" id="KW-0472">Membrane</keyword>
<proteinExistence type="predicted"/>
<sequence>MRETGLFFLYLFVCLIGAAVLTVPLMQTGWLDYPPQRVMGRLAQIFILLGLWPFLRWRGLATRQALGYGVARDRLARAVALGWFAGVAILLALILALLSLDVRVLDPTPEGGAAWLVAKALQALVAGLLIAVLEETFFRGALYAGIRRTKGIAAAVGWSALLYALLHFMKPSGLPDGVAFDWVGALQMFLHVFAGVLQWSHLDSLAALFLVGVFLALVRERSGHIGWCIGLHAGWVFVIQVTRRLTDGDADARLAFLAGDYDGVIGWLAAVWIGLLAVAFWRGSAASSSGRAD</sequence>
<dbReference type="EMBL" id="CP003051">
    <property type="protein sequence ID" value="AGA90708.1"/>
    <property type="molecule type" value="Genomic_DNA"/>
</dbReference>
<keyword evidence="4" id="KW-1185">Reference proteome</keyword>
<feature type="transmembrane region" description="Helical" evidence="1">
    <location>
        <begin position="152"/>
        <end position="169"/>
    </location>
</feature>
<feature type="transmembrane region" description="Helical" evidence="1">
    <location>
        <begin position="78"/>
        <end position="100"/>
    </location>
</feature>
<dbReference type="AlphaFoldDB" id="L0GVC5"/>
<dbReference type="GO" id="GO:0006508">
    <property type="term" value="P:proteolysis"/>
    <property type="evidence" value="ECO:0007669"/>
    <property type="project" value="UniProtKB-KW"/>
</dbReference>
<name>L0GVC5_9GAMM</name>
<dbReference type="HOGENOM" id="CLU_932682_0_0_6"/>
<protein>
    <submittedName>
        <fullName evidence="3">CAAX amino terminal protease family</fullName>
    </submittedName>
</protein>
<evidence type="ECO:0000256" key="1">
    <source>
        <dbReference type="SAM" id="Phobius"/>
    </source>
</evidence>
<evidence type="ECO:0000313" key="4">
    <source>
        <dbReference type="Proteomes" id="UP000010816"/>
    </source>
</evidence>
<feature type="transmembrane region" description="Helical" evidence="1">
    <location>
        <begin position="38"/>
        <end position="57"/>
    </location>
</feature>
<dbReference type="GO" id="GO:0004175">
    <property type="term" value="F:endopeptidase activity"/>
    <property type="evidence" value="ECO:0007669"/>
    <property type="project" value="UniProtKB-ARBA"/>
</dbReference>
<dbReference type="InterPro" id="IPR003675">
    <property type="entry name" value="Rce1/LyrA-like_dom"/>
</dbReference>
<keyword evidence="1" id="KW-1133">Transmembrane helix</keyword>
<feature type="transmembrane region" description="Helical" evidence="1">
    <location>
        <begin position="112"/>
        <end position="132"/>
    </location>
</feature>
<feature type="transmembrane region" description="Helical" evidence="1">
    <location>
        <begin position="225"/>
        <end position="243"/>
    </location>
</feature>
<feature type="transmembrane region" description="Helical" evidence="1">
    <location>
        <begin position="7"/>
        <end position="26"/>
    </location>
</feature>
<feature type="domain" description="CAAX prenyl protease 2/Lysostaphin resistance protein A-like" evidence="2">
    <location>
        <begin position="120"/>
        <end position="237"/>
    </location>
</feature>
<dbReference type="eggNOG" id="COG1266">
    <property type="taxonomic scope" value="Bacteria"/>
</dbReference>
<dbReference type="STRING" id="765912.Thimo_1943"/>
<dbReference type="OrthoDB" id="7057423at2"/>
<dbReference type="Pfam" id="PF02517">
    <property type="entry name" value="Rce1-like"/>
    <property type="match status" value="1"/>
</dbReference>
<keyword evidence="1" id="KW-0812">Transmembrane</keyword>
<dbReference type="Proteomes" id="UP000010816">
    <property type="component" value="Chromosome"/>
</dbReference>